<feature type="transmembrane region" description="Helical" evidence="1">
    <location>
        <begin position="56"/>
        <end position="77"/>
    </location>
</feature>
<evidence type="ECO:0000313" key="2">
    <source>
        <dbReference type="EMBL" id="GFH29810.1"/>
    </source>
</evidence>
<feature type="transmembrane region" description="Helical" evidence="1">
    <location>
        <begin position="178"/>
        <end position="203"/>
    </location>
</feature>
<dbReference type="PANTHER" id="PTHR37185">
    <property type="entry name" value="MEMBRANE PROTEIN"/>
    <property type="match status" value="1"/>
</dbReference>
<sequence>IACGAAATHAAAQPSPRRDSVYPLDKTQTLVETAMLAAVSGLAYLVSTLLKLDGSLGYFLPLPVVLAALRGGIAAGWRTMTATGFLLVVLLGPFRSLSYVLIHGLLAASLATMWKAKANFWVVVVVGAAVRMAGQMAYLVLSSVTLNENLFAVMMSNVYAMLDQICAAVGAHGSPSTMAIMCVVFALLSVNALCYVFLLQVIYRFILQSMGYSLGPLPAIVRKYLFAGAVEPSTAEAKLA</sequence>
<keyword evidence="1" id="KW-0812">Transmembrane</keyword>
<protein>
    <recommendedName>
        <fullName evidence="4">DUF2232 domain-containing protein</fullName>
    </recommendedName>
</protein>
<comment type="caution">
    <text evidence="2">The sequence shown here is derived from an EMBL/GenBank/DDBJ whole genome shotgun (WGS) entry which is preliminary data.</text>
</comment>
<keyword evidence="1" id="KW-1133">Transmembrane helix</keyword>
<gene>
    <name evidence="2" type="ORF">HaLaN_28538</name>
</gene>
<accession>A0A6A0AAL2</accession>
<dbReference type="InterPro" id="IPR018710">
    <property type="entry name" value="DUF2232"/>
</dbReference>
<dbReference type="PANTHER" id="PTHR37185:SF3">
    <property type="entry name" value="MEMBRANE PROTEIN"/>
    <property type="match status" value="1"/>
</dbReference>
<name>A0A6A0AAL2_HAELA</name>
<dbReference type="Proteomes" id="UP000485058">
    <property type="component" value="Unassembled WGS sequence"/>
</dbReference>
<feature type="transmembrane region" description="Helical" evidence="1">
    <location>
        <begin position="118"/>
        <end position="141"/>
    </location>
</feature>
<evidence type="ECO:0000313" key="3">
    <source>
        <dbReference type="Proteomes" id="UP000485058"/>
    </source>
</evidence>
<evidence type="ECO:0000256" key="1">
    <source>
        <dbReference type="SAM" id="Phobius"/>
    </source>
</evidence>
<keyword evidence="3" id="KW-1185">Reference proteome</keyword>
<feature type="transmembrane region" description="Helical" evidence="1">
    <location>
        <begin position="84"/>
        <end position="106"/>
    </location>
</feature>
<reference evidence="2 3" key="1">
    <citation type="submission" date="2020-02" db="EMBL/GenBank/DDBJ databases">
        <title>Draft genome sequence of Haematococcus lacustris strain NIES-144.</title>
        <authorList>
            <person name="Morimoto D."/>
            <person name="Nakagawa S."/>
            <person name="Yoshida T."/>
            <person name="Sawayama S."/>
        </authorList>
    </citation>
    <scope>NUCLEOTIDE SEQUENCE [LARGE SCALE GENOMIC DNA]</scope>
    <source>
        <strain evidence="2 3">NIES-144</strain>
    </source>
</reference>
<feature type="transmembrane region" description="Helical" evidence="1">
    <location>
        <begin position="150"/>
        <end position="172"/>
    </location>
</feature>
<feature type="transmembrane region" description="Helical" evidence="1">
    <location>
        <begin position="30"/>
        <end position="50"/>
    </location>
</feature>
<dbReference type="Pfam" id="PF09991">
    <property type="entry name" value="DUF2232"/>
    <property type="match status" value="1"/>
</dbReference>
<organism evidence="2 3">
    <name type="scientific">Haematococcus lacustris</name>
    <name type="common">Green alga</name>
    <name type="synonym">Haematococcus pluvialis</name>
    <dbReference type="NCBI Taxonomy" id="44745"/>
    <lineage>
        <taxon>Eukaryota</taxon>
        <taxon>Viridiplantae</taxon>
        <taxon>Chlorophyta</taxon>
        <taxon>core chlorophytes</taxon>
        <taxon>Chlorophyceae</taxon>
        <taxon>CS clade</taxon>
        <taxon>Chlamydomonadales</taxon>
        <taxon>Haematococcaceae</taxon>
        <taxon>Haematococcus</taxon>
    </lineage>
</organism>
<evidence type="ECO:0008006" key="4">
    <source>
        <dbReference type="Google" id="ProtNLM"/>
    </source>
</evidence>
<keyword evidence="1" id="KW-0472">Membrane</keyword>
<dbReference type="EMBL" id="BLLF01004540">
    <property type="protein sequence ID" value="GFH29810.1"/>
    <property type="molecule type" value="Genomic_DNA"/>
</dbReference>
<feature type="non-terminal residue" evidence="2">
    <location>
        <position position="1"/>
    </location>
</feature>
<proteinExistence type="predicted"/>
<dbReference type="AlphaFoldDB" id="A0A6A0AAL2"/>